<dbReference type="InterPro" id="IPR013783">
    <property type="entry name" value="Ig-like_fold"/>
</dbReference>
<dbReference type="SUPFAM" id="SSF63829">
    <property type="entry name" value="Calcium-dependent phosphotriesterase"/>
    <property type="match status" value="3"/>
</dbReference>
<evidence type="ECO:0000259" key="3">
    <source>
        <dbReference type="PROSITE" id="PS50883"/>
    </source>
</evidence>
<feature type="signal peptide" evidence="1">
    <location>
        <begin position="1"/>
        <end position="26"/>
    </location>
</feature>
<dbReference type="Gene3D" id="3.30.70.270">
    <property type="match status" value="1"/>
</dbReference>
<proteinExistence type="predicted"/>
<dbReference type="SUPFAM" id="SSF55785">
    <property type="entry name" value="PYP-like sensor domain (PAS domain)"/>
    <property type="match status" value="2"/>
</dbReference>
<sequence>MPNIFSKLVVLLFSIILCSVAMHAHASQEVTRLSPSEGLSQSYVNTLMIDNKGFLWLSTEGGLNRYDGYQVLTVKGPQGVLDEAIIDSIYQDPQGRVWIASRAAGLYGYDPKKDNFRKYMNSPRNELEFLQYGVNDMLSKNERQLWLARGDNVSVLDIESGKINVEIQLPIDKEVGFSRDLLSVGDYLFIASSEGVFVYHQKLKKLLLIKHIDKVVHEFQKYTKSLALLDPETLLIGAVQGLYKVDISQLENQFGYADNRWQYETLISDLNIWKITTKPNKLVLGTDKGLIDFDVNTRALSRDHRIAQSVYSLADTSIIDFVEDQQGALWVATKMDGAFYLPKEQSNFNNVNALTVKGAGFSHSNVWDLQAYDGKIWAATNDGLTCYNPETGKTANYLKGYLGEAVLPEFSVLRLFLYQDEFWLVTNRGLFIFNPNTNNIRRPPVEGIENQEIIRDIVFGITLLPSGDLYFVNNNEGFFHYDIAQHTLSRLKGDLRDKDPFLSHGFRAPLWDKPDQPLFFSGGILYRFIPSTQSLEQIYAGPNASEQSPDILLTYTIDKNNILWLAMSNMGLIGLTLDSYEVAHQIDLRQLKLETPMYEMRQDSAGMIWMSSHKGIWRLDPDNLHMQQFTTEDGLFTNEFNWGASEQLDDGSIVYGSLRGFTVFDPAVNRPKKPLLSRVIITSVELMSRKLELNGLKAIEHLELDYDDLGLEVAFSAMIFNFQDRVVYEYQISGGQKTLTRSNNRVVFPKLNPGNYQLKVWAKDPLTGEYTQPAKLNIKVKYHFLRSPMALATYILFAFLCFSLWMYRKNKVEQMIIAAHKETQNSEARLKLALESSGSGVWDWQLDNHFIFQPRLTTELEYPNDNVTFDEYLKIIHPSDRALFRIEWLEFVSTDKGTFNCTYRLQHKQGYWRWYKDYGKVMAWRDTIPERVTGTYTNLTRERIFEERARLFGAAFEQTRDWVFILDRNLRIQACNTALQQAFEIEAEPDSSTKLNLGLSRQVRMRYLRAMTQLKPGEHYSVEERLTQPSGEVCFVLIKVSAVPDSSGELENYVVVMTDISSQKRTEQELYQLANYDVHTQLPNKVLFIDRVQHALSQAQKNVPVVVIALCFKRLKRYQEALTTEQYVNVARQLVSILRQSFREQNSIGVEGSQEFYILVEQVKDVSEITRYISELIQQFEKPKVICAHELSLDVCIGVASAPEDGTEAFALCQNAKLALSHAMHQPNAGVHFFKQEMNKQVQRTFLLEKDLRRALDNGEFSNNYQPIINGTSKKIDGFEVSINWSSILQYDAKSTEASVAKTGLCSLIRLRTLERALIELKHWHCHDEQLYIALNLSAADFKNSNLLNQIKDILSRTGVAGRFIAFEITESVMMSDISHVLEIMYQLKVLGCRLFMDDFGTGYASLTYLKQFPIDVLKIDRSFVAEIGVDNEHEVIVHASLSLAHSLGMQCIAEGLTTPAQLRFLRMLGCDYFQGTLFCSPQSGEQVAALLEKNWQPSFS</sequence>
<dbReference type="SMART" id="SM00086">
    <property type="entry name" value="PAC"/>
    <property type="match status" value="2"/>
</dbReference>
<dbReference type="Gene3D" id="2.60.40.10">
    <property type="entry name" value="Immunoglobulins"/>
    <property type="match status" value="1"/>
</dbReference>
<dbReference type="Pfam" id="PF00990">
    <property type="entry name" value="GGDEF"/>
    <property type="match status" value="1"/>
</dbReference>
<comment type="caution">
    <text evidence="5">The sequence shown here is derived from an EMBL/GenBank/DDBJ whole genome shotgun (WGS) entry which is preliminary data.</text>
</comment>
<dbReference type="PROSITE" id="PS50887">
    <property type="entry name" value="GGDEF"/>
    <property type="match status" value="1"/>
</dbReference>
<keyword evidence="6" id="KW-1185">Reference proteome</keyword>
<dbReference type="PROSITE" id="PS50113">
    <property type="entry name" value="PAC"/>
    <property type="match status" value="1"/>
</dbReference>
<dbReference type="Gene3D" id="2.130.10.10">
    <property type="entry name" value="YVTN repeat-like/Quinoprotein amine dehydrogenase"/>
    <property type="match status" value="2"/>
</dbReference>
<dbReference type="InterPro" id="IPR013656">
    <property type="entry name" value="PAS_4"/>
</dbReference>
<dbReference type="Pfam" id="PF07495">
    <property type="entry name" value="Y_Y_Y"/>
    <property type="match status" value="1"/>
</dbReference>
<dbReference type="InterPro" id="IPR035965">
    <property type="entry name" value="PAS-like_dom_sf"/>
</dbReference>
<dbReference type="EMBL" id="CAMAPC010000001">
    <property type="protein sequence ID" value="CAH9049460.1"/>
    <property type="molecule type" value="Genomic_DNA"/>
</dbReference>
<evidence type="ECO:0000259" key="2">
    <source>
        <dbReference type="PROSITE" id="PS50113"/>
    </source>
</evidence>
<reference evidence="5" key="1">
    <citation type="submission" date="2022-07" db="EMBL/GenBank/DDBJ databases">
        <authorList>
            <person name="Criscuolo A."/>
        </authorList>
    </citation>
    <scope>NUCLEOTIDE SEQUENCE</scope>
    <source>
        <strain evidence="5">CIP111854</strain>
    </source>
</reference>
<dbReference type="InterPro" id="IPR000160">
    <property type="entry name" value="GGDEF_dom"/>
</dbReference>
<keyword evidence="1" id="KW-0732">Signal</keyword>
<dbReference type="Proteomes" id="UP001152467">
    <property type="component" value="Unassembled WGS sequence"/>
</dbReference>
<dbReference type="Gene3D" id="3.30.450.20">
    <property type="entry name" value="PAS domain"/>
    <property type="match status" value="2"/>
</dbReference>
<dbReference type="PANTHER" id="PTHR44757:SF2">
    <property type="entry name" value="BIOFILM ARCHITECTURE MAINTENANCE PROTEIN MBAA"/>
    <property type="match status" value="1"/>
</dbReference>
<dbReference type="SUPFAM" id="SSF55073">
    <property type="entry name" value="Nucleotide cyclase"/>
    <property type="match status" value="1"/>
</dbReference>
<evidence type="ECO:0000313" key="5">
    <source>
        <dbReference type="EMBL" id="CAH9049460.1"/>
    </source>
</evidence>
<dbReference type="NCBIfam" id="TIGR00229">
    <property type="entry name" value="sensory_box"/>
    <property type="match status" value="1"/>
</dbReference>
<feature type="domain" description="PAC" evidence="2">
    <location>
        <begin position="1020"/>
        <end position="1072"/>
    </location>
</feature>
<protein>
    <recommendedName>
        <fullName evidence="7">EAL domain-containing protein</fullName>
    </recommendedName>
</protein>
<name>A0A9W4QR17_9GAMM</name>
<feature type="chain" id="PRO_5040970087" description="EAL domain-containing protein" evidence="1">
    <location>
        <begin position="27"/>
        <end position="1501"/>
    </location>
</feature>
<feature type="domain" description="EAL" evidence="3">
    <location>
        <begin position="1245"/>
        <end position="1496"/>
    </location>
</feature>
<dbReference type="InterPro" id="IPR043128">
    <property type="entry name" value="Rev_trsase/Diguanyl_cyclase"/>
</dbReference>
<dbReference type="PANTHER" id="PTHR44757">
    <property type="entry name" value="DIGUANYLATE CYCLASE DGCP"/>
    <property type="match status" value="1"/>
</dbReference>
<dbReference type="Gene3D" id="3.20.20.450">
    <property type="entry name" value="EAL domain"/>
    <property type="match status" value="1"/>
</dbReference>
<dbReference type="Pfam" id="PF08448">
    <property type="entry name" value="PAS_4"/>
    <property type="match status" value="1"/>
</dbReference>
<dbReference type="CDD" id="cd00130">
    <property type="entry name" value="PAS"/>
    <property type="match status" value="1"/>
</dbReference>
<gene>
    <name evidence="5" type="ORF">PSECIP111854_00094</name>
</gene>
<dbReference type="PROSITE" id="PS50883">
    <property type="entry name" value="EAL"/>
    <property type="match status" value="1"/>
</dbReference>
<dbReference type="Pfam" id="PF08447">
    <property type="entry name" value="PAS_3"/>
    <property type="match status" value="1"/>
</dbReference>
<dbReference type="CDD" id="cd01948">
    <property type="entry name" value="EAL"/>
    <property type="match status" value="1"/>
</dbReference>
<evidence type="ECO:0000256" key="1">
    <source>
        <dbReference type="SAM" id="SignalP"/>
    </source>
</evidence>
<dbReference type="SMART" id="SM00267">
    <property type="entry name" value="GGDEF"/>
    <property type="match status" value="1"/>
</dbReference>
<evidence type="ECO:0000259" key="4">
    <source>
        <dbReference type="PROSITE" id="PS50887"/>
    </source>
</evidence>
<dbReference type="SUPFAM" id="SSF141868">
    <property type="entry name" value="EAL domain-like"/>
    <property type="match status" value="1"/>
</dbReference>
<accession>A0A9W4QR17</accession>
<dbReference type="SMART" id="SM00052">
    <property type="entry name" value="EAL"/>
    <property type="match status" value="1"/>
</dbReference>
<dbReference type="InterPro" id="IPR052155">
    <property type="entry name" value="Biofilm_reg_signaling"/>
</dbReference>
<dbReference type="InterPro" id="IPR000014">
    <property type="entry name" value="PAS"/>
</dbReference>
<dbReference type="InterPro" id="IPR011123">
    <property type="entry name" value="Y_Y_Y"/>
</dbReference>
<dbReference type="InterPro" id="IPR029787">
    <property type="entry name" value="Nucleotide_cyclase"/>
</dbReference>
<evidence type="ECO:0008006" key="7">
    <source>
        <dbReference type="Google" id="ProtNLM"/>
    </source>
</evidence>
<dbReference type="InterPro" id="IPR001610">
    <property type="entry name" value="PAC"/>
</dbReference>
<dbReference type="Pfam" id="PF00563">
    <property type="entry name" value="EAL"/>
    <property type="match status" value="1"/>
</dbReference>
<dbReference type="InterPro" id="IPR015943">
    <property type="entry name" value="WD40/YVTN_repeat-like_dom_sf"/>
</dbReference>
<dbReference type="Pfam" id="PF07494">
    <property type="entry name" value="Reg_prop"/>
    <property type="match status" value="1"/>
</dbReference>
<dbReference type="InterPro" id="IPR000700">
    <property type="entry name" value="PAS-assoc_C"/>
</dbReference>
<dbReference type="InterPro" id="IPR001633">
    <property type="entry name" value="EAL_dom"/>
</dbReference>
<dbReference type="InterPro" id="IPR035919">
    <property type="entry name" value="EAL_sf"/>
</dbReference>
<dbReference type="InterPro" id="IPR011110">
    <property type="entry name" value="Reg_prop"/>
</dbReference>
<evidence type="ECO:0000313" key="6">
    <source>
        <dbReference type="Proteomes" id="UP001152467"/>
    </source>
</evidence>
<dbReference type="InterPro" id="IPR013655">
    <property type="entry name" value="PAS_fold_3"/>
</dbReference>
<feature type="domain" description="GGDEF" evidence="4">
    <location>
        <begin position="1103"/>
        <end position="1236"/>
    </location>
</feature>
<organism evidence="5 6">
    <name type="scientific">Pseudoalteromonas holothuriae</name>
    <dbReference type="NCBI Taxonomy" id="2963714"/>
    <lineage>
        <taxon>Bacteria</taxon>
        <taxon>Pseudomonadati</taxon>
        <taxon>Pseudomonadota</taxon>
        <taxon>Gammaproteobacteria</taxon>
        <taxon>Alteromonadales</taxon>
        <taxon>Pseudoalteromonadaceae</taxon>
        <taxon>Pseudoalteromonas</taxon>
    </lineage>
</organism>